<keyword evidence="2" id="KW-0812">Transmembrane</keyword>
<evidence type="ECO:0000256" key="2">
    <source>
        <dbReference type="SAM" id="Phobius"/>
    </source>
</evidence>
<proteinExistence type="predicted"/>
<gene>
    <name evidence="3" type="ORF">EUA07_18505</name>
</gene>
<sequence>MTENPTTSIPAPDQQPAPRRTLRDRLPRRLPSSRRAIAAGAVAAGLAIGGAGFGAGYAVADDGAGDTPTQTTGDGVERGQPGDGRGPLGEMGGQMGGGMGGQDGTTGEPDLDGDGVPDSGSSDSGSPTTQNS</sequence>
<feature type="transmembrane region" description="Helical" evidence="2">
    <location>
        <begin position="36"/>
        <end position="60"/>
    </location>
</feature>
<evidence type="ECO:0000313" key="3">
    <source>
        <dbReference type="EMBL" id="RYB98335.1"/>
    </source>
</evidence>
<feature type="compositionally biased region" description="Gly residues" evidence="1">
    <location>
        <begin position="81"/>
        <end position="104"/>
    </location>
</feature>
<comment type="caution">
    <text evidence="3">The sequence shown here is derived from an EMBL/GenBank/DDBJ whole genome shotgun (WGS) entry which is preliminary data.</text>
</comment>
<dbReference type="AlphaFoldDB" id="A0A4Q2SB92"/>
<reference evidence="3 4" key="1">
    <citation type="submission" date="2019-01" db="EMBL/GenBank/DDBJ databases">
        <title>Novel species of Nocardioides.</title>
        <authorList>
            <person name="Liu Q."/>
            <person name="Xin Y.-H."/>
        </authorList>
    </citation>
    <scope>NUCLEOTIDE SEQUENCE [LARGE SCALE GENOMIC DNA]</scope>
    <source>
        <strain evidence="3 4">CGMCC 4.6875</strain>
    </source>
</reference>
<feature type="region of interest" description="Disordered" evidence="1">
    <location>
        <begin position="1"/>
        <end position="31"/>
    </location>
</feature>
<name>A0A4Q2SB92_9ACTN</name>
<keyword evidence="4" id="KW-1185">Reference proteome</keyword>
<keyword evidence="2" id="KW-1133">Transmembrane helix</keyword>
<organism evidence="3 4">
    <name type="scientific">Nocardioides ganghwensis</name>
    <dbReference type="NCBI Taxonomy" id="252230"/>
    <lineage>
        <taxon>Bacteria</taxon>
        <taxon>Bacillati</taxon>
        <taxon>Actinomycetota</taxon>
        <taxon>Actinomycetes</taxon>
        <taxon>Propionibacteriales</taxon>
        <taxon>Nocardioidaceae</taxon>
        <taxon>Nocardioides</taxon>
    </lineage>
</organism>
<accession>A0A4Q2SB92</accession>
<feature type="compositionally biased region" description="Low complexity" evidence="1">
    <location>
        <begin position="116"/>
        <end position="132"/>
    </location>
</feature>
<dbReference type="EMBL" id="SDWU01000024">
    <property type="protein sequence ID" value="RYB98335.1"/>
    <property type="molecule type" value="Genomic_DNA"/>
</dbReference>
<protein>
    <submittedName>
        <fullName evidence="3">Uncharacterized protein</fullName>
    </submittedName>
</protein>
<evidence type="ECO:0000256" key="1">
    <source>
        <dbReference type="SAM" id="MobiDB-lite"/>
    </source>
</evidence>
<keyword evidence="2" id="KW-0472">Membrane</keyword>
<feature type="region of interest" description="Disordered" evidence="1">
    <location>
        <begin position="54"/>
        <end position="132"/>
    </location>
</feature>
<dbReference type="RefSeq" id="WP_129456658.1">
    <property type="nucleotide sequence ID" value="NZ_JACXYX010000020.1"/>
</dbReference>
<evidence type="ECO:0000313" key="4">
    <source>
        <dbReference type="Proteomes" id="UP000293291"/>
    </source>
</evidence>
<dbReference type="Proteomes" id="UP000293291">
    <property type="component" value="Unassembled WGS sequence"/>
</dbReference>